<name>A0A9W9GHN9_9EURO</name>
<keyword evidence="5" id="KW-1185">Reference proteome</keyword>
<protein>
    <submittedName>
        <fullName evidence="4">Uncharacterized protein</fullName>
    </submittedName>
</protein>
<reference evidence="4" key="2">
    <citation type="journal article" date="2023" name="IMA Fungus">
        <title>Comparative genomic study of the Penicillium genus elucidates a diverse pangenome and 15 lateral gene transfer events.</title>
        <authorList>
            <person name="Petersen C."/>
            <person name="Sorensen T."/>
            <person name="Nielsen M.R."/>
            <person name="Sondergaard T.E."/>
            <person name="Sorensen J.L."/>
            <person name="Fitzpatrick D.A."/>
            <person name="Frisvad J.C."/>
            <person name="Nielsen K.L."/>
        </authorList>
    </citation>
    <scope>NUCLEOTIDE SEQUENCE</scope>
    <source>
        <strain evidence="4">IBT 22155</strain>
    </source>
</reference>
<dbReference type="GO" id="GO:0003700">
    <property type="term" value="F:DNA-binding transcription factor activity"/>
    <property type="evidence" value="ECO:0007669"/>
    <property type="project" value="TreeGrafter"/>
</dbReference>
<dbReference type="GO" id="GO:0045944">
    <property type="term" value="P:positive regulation of transcription by RNA polymerase II"/>
    <property type="evidence" value="ECO:0007669"/>
    <property type="project" value="TreeGrafter"/>
</dbReference>
<organism evidence="4 5">
    <name type="scientific">Penicillium bovifimosum</name>
    <dbReference type="NCBI Taxonomy" id="126998"/>
    <lineage>
        <taxon>Eukaryota</taxon>
        <taxon>Fungi</taxon>
        <taxon>Dikarya</taxon>
        <taxon>Ascomycota</taxon>
        <taxon>Pezizomycotina</taxon>
        <taxon>Eurotiomycetes</taxon>
        <taxon>Eurotiomycetidae</taxon>
        <taxon>Eurotiales</taxon>
        <taxon>Aspergillaceae</taxon>
        <taxon>Penicillium</taxon>
    </lineage>
</organism>
<dbReference type="PANTHER" id="PTHR37534">
    <property type="entry name" value="TRANSCRIPTIONAL ACTIVATOR PROTEIN UGA3"/>
    <property type="match status" value="1"/>
</dbReference>
<reference evidence="4" key="1">
    <citation type="submission" date="2022-11" db="EMBL/GenBank/DDBJ databases">
        <authorList>
            <person name="Petersen C."/>
        </authorList>
    </citation>
    <scope>NUCLEOTIDE SEQUENCE</scope>
    <source>
        <strain evidence="4">IBT 22155</strain>
    </source>
</reference>
<dbReference type="EMBL" id="JAPQKL010000008">
    <property type="protein sequence ID" value="KAJ5120469.1"/>
    <property type="molecule type" value="Genomic_DNA"/>
</dbReference>
<dbReference type="GeneID" id="81409771"/>
<dbReference type="GO" id="GO:0000976">
    <property type="term" value="F:transcription cis-regulatory region binding"/>
    <property type="evidence" value="ECO:0007669"/>
    <property type="project" value="TreeGrafter"/>
</dbReference>
<gene>
    <name evidence="4" type="ORF">N7515_009857</name>
</gene>
<dbReference type="GO" id="GO:0005634">
    <property type="term" value="C:nucleus"/>
    <property type="evidence" value="ECO:0007669"/>
    <property type="project" value="UniProtKB-SubCell"/>
</dbReference>
<proteinExistence type="predicted"/>
<dbReference type="InterPro" id="IPR021858">
    <property type="entry name" value="Fun_TF"/>
</dbReference>
<evidence type="ECO:0000256" key="2">
    <source>
        <dbReference type="ARBA" id="ARBA00023242"/>
    </source>
</evidence>
<dbReference type="Pfam" id="PF11951">
    <property type="entry name" value="Fungal_trans_2"/>
    <property type="match status" value="1"/>
</dbReference>
<evidence type="ECO:0000313" key="4">
    <source>
        <dbReference type="EMBL" id="KAJ5120469.1"/>
    </source>
</evidence>
<evidence type="ECO:0000313" key="5">
    <source>
        <dbReference type="Proteomes" id="UP001149079"/>
    </source>
</evidence>
<accession>A0A9W9GHN9</accession>
<evidence type="ECO:0000256" key="1">
    <source>
        <dbReference type="ARBA" id="ARBA00004123"/>
    </source>
</evidence>
<evidence type="ECO:0000256" key="3">
    <source>
        <dbReference type="SAM" id="MobiDB-lite"/>
    </source>
</evidence>
<comment type="subcellular location">
    <subcellularLocation>
        <location evidence="1">Nucleus</location>
    </subcellularLocation>
</comment>
<dbReference type="AlphaFoldDB" id="A0A9W9GHN9"/>
<dbReference type="OrthoDB" id="407832at2759"/>
<comment type="caution">
    <text evidence="4">The sequence shown here is derived from an EMBL/GenBank/DDBJ whole genome shotgun (WGS) entry which is preliminary data.</text>
</comment>
<feature type="region of interest" description="Disordered" evidence="3">
    <location>
        <begin position="1"/>
        <end position="22"/>
    </location>
</feature>
<dbReference type="Proteomes" id="UP001149079">
    <property type="component" value="Unassembled WGS sequence"/>
</dbReference>
<sequence>MHYYSAKRAGHGGSNVSDGRRPKCSPCEHVARDCHWIAEAGATTGPRVPAYQSSPLTPATHRGIGYTSTEHPEYALQDPQVAKLFRHYIGTLAAWYDLNDSKRNFKDIVPVRARYNPLLLSAILAFSAANQHRTLGEDAYLEIAEFYHYDSVRRLISLTGNIDSIPLGETLAAICLLRSYEIIAQNVSSQSHLHGCYSLLASRQIDLTTDLLSAGYWNYLREDITVALIEQRGLMISLSDQNAPPEPTEDADFANYITFLLGKIINRCLSVDSSALSSLEWEAMKAGLDRFKSSLPPSFDTIQTPGLGQQSSFPSIWTLRNWHVSTLHYYHTAMGIMWLAQPATQPPKALQRIDDMECLRRRLEYHATEICALAISSDSAPVWVNAFGPIAFCCPWIRDNHKRVEMAEELGKWGKLTGWPVSIIADALSPSDVVR</sequence>
<dbReference type="PANTHER" id="PTHR37534:SF2">
    <property type="entry name" value="N-ACETYLTRANSFERASE DOMAIN-CONTAINING PROTEIN"/>
    <property type="match status" value="1"/>
</dbReference>
<keyword evidence="2" id="KW-0539">Nucleus</keyword>
<dbReference type="RefSeq" id="XP_056516973.1">
    <property type="nucleotide sequence ID" value="XM_056670600.1"/>
</dbReference>